<reference evidence="2" key="2">
    <citation type="submission" date="2025-09" db="UniProtKB">
        <authorList>
            <consortium name="Ensembl"/>
        </authorList>
    </citation>
    <scope>IDENTIFICATION</scope>
</reference>
<name>A0A8C0GJ22_CHEAB</name>
<evidence type="ECO:0000259" key="1">
    <source>
        <dbReference type="Pfam" id="PF15115"/>
    </source>
</evidence>
<sequence length="194" mass="23349">MPKGRLANLSTERDGAWFPHLGIFHSQPESITDCMLKQIQNPEEVQYIEKRLPLVYKIREQKAVKNHFPFSTHDNRHCLQNVGEYFDFSLGRKKVEPERRQQNSQNFCLWAHEYIPSSHDGFTIYQTSFIGDQDTKHPFCRRYPKQHLERCYVYKSYPTLFRIPKRVISGLHQKEKKHYKCTKNVYLVYYYKLI</sequence>
<dbReference type="Proteomes" id="UP000694404">
    <property type="component" value="Unplaced"/>
</dbReference>
<gene>
    <name evidence="2" type="primary">TEX36</name>
</gene>
<feature type="domain" description="Domain of unknown function with conserved HDNR motif" evidence="1">
    <location>
        <begin position="1"/>
        <end position="176"/>
    </location>
</feature>
<organism evidence="2 3">
    <name type="scientific">Chelonoidis abingdonii</name>
    <name type="common">Abingdon island giant tortoise</name>
    <name type="synonym">Testudo abingdonii</name>
    <dbReference type="NCBI Taxonomy" id="106734"/>
    <lineage>
        <taxon>Eukaryota</taxon>
        <taxon>Metazoa</taxon>
        <taxon>Chordata</taxon>
        <taxon>Craniata</taxon>
        <taxon>Vertebrata</taxon>
        <taxon>Euteleostomi</taxon>
        <taxon>Archelosauria</taxon>
        <taxon>Testudinata</taxon>
        <taxon>Testudines</taxon>
        <taxon>Cryptodira</taxon>
        <taxon>Durocryptodira</taxon>
        <taxon>Testudinoidea</taxon>
        <taxon>Testudinidae</taxon>
        <taxon>Chelonoidis</taxon>
    </lineage>
</organism>
<accession>A0A8C0GJ22</accession>
<evidence type="ECO:0000313" key="3">
    <source>
        <dbReference type="Proteomes" id="UP000694404"/>
    </source>
</evidence>
<reference evidence="2" key="1">
    <citation type="submission" date="2025-08" db="UniProtKB">
        <authorList>
            <consortium name="Ensembl"/>
        </authorList>
    </citation>
    <scope>IDENTIFICATION</scope>
</reference>
<proteinExistence type="predicted"/>
<keyword evidence="3" id="KW-1185">Reference proteome</keyword>
<dbReference type="PANTHER" id="PTHR35440:SF1">
    <property type="entry name" value="TESTIS-EXPRESSED PROTEIN 36"/>
    <property type="match status" value="1"/>
</dbReference>
<dbReference type="GeneTree" id="ENSGT00390000012491"/>
<dbReference type="OMA" id="SWFPHIG"/>
<dbReference type="PANTHER" id="PTHR35440">
    <property type="entry name" value="TESTIS-EXPRESSED PROTEIN 36"/>
    <property type="match status" value="1"/>
</dbReference>
<dbReference type="Pfam" id="PF15115">
    <property type="entry name" value="HDNR"/>
    <property type="match status" value="1"/>
</dbReference>
<dbReference type="Ensembl" id="ENSCABT00000008691.1">
    <property type="protein sequence ID" value="ENSCABP00000007941.1"/>
    <property type="gene ID" value="ENSCABG00000005981.1"/>
</dbReference>
<protein>
    <submittedName>
        <fullName evidence="2">Testis expressed 36</fullName>
    </submittedName>
</protein>
<dbReference type="AlphaFoldDB" id="A0A8C0GJ22"/>
<dbReference type="InterPro" id="IPR029369">
    <property type="entry name" value="HDNR"/>
</dbReference>
<evidence type="ECO:0000313" key="2">
    <source>
        <dbReference type="Ensembl" id="ENSCABP00000007941.1"/>
    </source>
</evidence>